<dbReference type="InterPro" id="IPR002577">
    <property type="entry name" value="HTH_HxlR"/>
</dbReference>
<dbReference type="Proteomes" id="UP000503540">
    <property type="component" value="Chromosome"/>
</dbReference>
<dbReference type="GO" id="GO:0003677">
    <property type="term" value="F:DNA binding"/>
    <property type="evidence" value="ECO:0007669"/>
    <property type="project" value="UniProtKB-KW"/>
</dbReference>
<reference evidence="5 6" key="1">
    <citation type="journal article" date="2019" name="ACS Chem. Biol.">
        <title>Identification and Mobilization of a Cryptic Antibiotic Biosynthesis Gene Locus from a Human-Pathogenic Nocardia Isolate.</title>
        <authorList>
            <person name="Herisse M."/>
            <person name="Ishida K."/>
            <person name="Porter J.L."/>
            <person name="Howden B."/>
            <person name="Hertweck C."/>
            <person name="Stinear T.P."/>
            <person name="Pidot S.J."/>
        </authorList>
    </citation>
    <scope>NUCLEOTIDE SEQUENCE [LARGE SCALE GENOMIC DNA]</scope>
    <source>
        <strain evidence="5 6">AUSMDU00012717</strain>
    </source>
</reference>
<evidence type="ECO:0000256" key="2">
    <source>
        <dbReference type="ARBA" id="ARBA00023125"/>
    </source>
</evidence>
<dbReference type="Pfam" id="PF01638">
    <property type="entry name" value="HxlR"/>
    <property type="match status" value="1"/>
</dbReference>
<feature type="domain" description="HTH hxlR-type" evidence="4">
    <location>
        <begin position="75"/>
        <end position="173"/>
    </location>
</feature>
<sequence length="197" mass="22317">MDGHLGEDRGGFGFQHRRLSRKLWFPTVWSVTSCYREELSAESDLVEDGTFESPGYCADTGSGQYTDHWDSRNDCEVRQILDRVADKWSLLVIAHLEERTLRFSELKCKIEGVSQRMLSRTLRQLERDGLVDRTVYPTVPPRVDYALTSMGASLHTTIKSLVVWTEAHQNEIAAARTAYDVREAEAEAGILPVALAR</sequence>
<dbReference type="PANTHER" id="PTHR33204">
    <property type="entry name" value="TRANSCRIPTIONAL REGULATOR, MARR FAMILY"/>
    <property type="match status" value="1"/>
</dbReference>
<dbReference type="AlphaFoldDB" id="A0A6G9Y998"/>
<organism evidence="5 6">
    <name type="scientific">Nocardia arthritidis</name>
    <dbReference type="NCBI Taxonomy" id="228602"/>
    <lineage>
        <taxon>Bacteria</taxon>
        <taxon>Bacillati</taxon>
        <taxon>Actinomycetota</taxon>
        <taxon>Actinomycetes</taxon>
        <taxon>Mycobacteriales</taxon>
        <taxon>Nocardiaceae</taxon>
        <taxon>Nocardia</taxon>
    </lineage>
</organism>
<keyword evidence="6" id="KW-1185">Reference proteome</keyword>
<dbReference type="KEGG" id="nah:F5544_09240"/>
<dbReference type="InterPro" id="IPR036388">
    <property type="entry name" value="WH-like_DNA-bd_sf"/>
</dbReference>
<evidence type="ECO:0000256" key="1">
    <source>
        <dbReference type="ARBA" id="ARBA00023015"/>
    </source>
</evidence>
<keyword evidence="2" id="KW-0238">DNA-binding</keyword>
<dbReference type="EMBL" id="CP046172">
    <property type="protein sequence ID" value="QIS09748.1"/>
    <property type="molecule type" value="Genomic_DNA"/>
</dbReference>
<evidence type="ECO:0000256" key="3">
    <source>
        <dbReference type="ARBA" id="ARBA00023163"/>
    </source>
</evidence>
<evidence type="ECO:0000313" key="5">
    <source>
        <dbReference type="EMBL" id="QIS09748.1"/>
    </source>
</evidence>
<dbReference type="PROSITE" id="PS51118">
    <property type="entry name" value="HTH_HXLR"/>
    <property type="match status" value="1"/>
</dbReference>
<dbReference type="PANTHER" id="PTHR33204:SF39">
    <property type="entry name" value="TRANSCRIPTIONAL REGULATORY PROTEIN"/>
    <property type="match status" value="1"/>
</dbReference>
<dbReference type="InterPro" id="IPR036390">
    <property type="entry name" value="WH_DNA-bd_sf"/>
</dbReference>
<dbReference type="Gene3D" id="1.10.10.10">
    <property type="entry name" value="Winged helix-like DNA-binding domain superfamily/Winged helix DNA-binding domain"/>
    <property type="match status" value="1"/>
</dbReference>
<name>A0A6G9Y998_9NOCA</name>
<proteinExistence type="predicted"/>
<gene>
    <name evidence="5" type="ORF">F5544_09240</name>
</gene>
<evidence type="ECO:0000313" key="6">
    <source>
        <dbReference type="Proteomes" id="UP000503540"/>
    </source>
</evidence>
<accession>A0A6G9Y998</accession>
<evidence type="ECO:0000259" key="4">
    <source>
        <dbReference type="PROSITE" id="PS51118"/>
    </source>
</evidence>
<dbReference type="SUPFAM" id="SSF46785">
    <property type="entry name" value="Winged helix' DNA-binding domain"/>
    <property type="match status" value="1"/>
</dbReference>
<protein>
    <submittedName>
        <fullName evidence="5">Transcriptional regulator</fullName>
    </submittedName>
</protein>
<keyword evidence="1" id="KW-0805">Transcription regulation</keyword>
<keyword evidence="3" id="KW-0804">Transcription</keyword>